<evidence type="ECO:0000313" key="14">
    <source>
        <dbReference type="RefSeq" id="XP_024224100.1"/>
    </source>
</evidence>
<evidence type="ECO:0000256" key="9">
    <source>
        <dbReference type="ARBA" id="ARBA00023211"/>
    </source>
</evidence>
<keyword evidence="13" id="KW-1185">Reference proteome</keyword>
<keyword evidence="10" id="KW-0456">Lyase</keyword>
<organism evidence="13 14">
    <name type="scientific">Bombus impatiens</name>
    <name type="common">Bumblebee</name>
    <dbReference type="NCBI Taxonomy" id="132113"/>
    <lineage>
        <taxon>Eukaryota</taxon>
        <taxon>Metazoa</taxon>
        <taxon>Ecdysozoa</taxon>
        <taxon>Arthropoda</taxon>
        <taxon>Hexapoda</taxon>
        <taxon>Insecta</taxon>
        <taxon>Pterygota</taxon>
        <taxon>Neoptera</taxon>
        <taxon>Endopterygota</taxon>
        <taxon>Hymenoptera</taxon>
        <taxon>Apocrita</taxon>
        <taxon>Aculeata</taxon>
        <taxon>Apoidea</taxon>
        <taxon>Anthophila</taxon>
        <taxon>Apidae</taxon>
        <taxon>Bombus</taxon>
        <taxon>Pyrobombus</taxon>
    </lineage>
</organism>
<keyword evidence="7 11" id="KW-0378">Hydrolase</keyword>
<dbReference type="PANTHER" id="PTHR12439">
    <property type="entry name" value="PLACENTAL PROTEIN 11-RELATED"/>
    <property type="match status" value="1"/>
</dbReference>
<evidence type="ECO:0000256" key="4">
    <source>
        <dbReference type="ARBA" id="ARBA00022722"/>
    </source>
</evidence>
<proteinExistence type="inferred from homology"/>
<dbReference type="PANTHER" id="PTHR12439:SF42">
    <property type="entry name" value="ENDORIBONUCLEASE-RELATED"/>
    <property type="match status" value="1"/>
</dbReference>
<dbReference type="GO" id="GO:0016787">
    <property type="term" value="F:hydrolase activity"/>
    <property type="evidence" value="ECO:0007669"/>
    <property type="project" value="UniProtKB-KW"/>
</dbReference>
<keyword evidence="8 11" id="KW-0694">RNA-binding</keyword>
<protein>
    <submittedName>
        <fullName evidence="14">Poly(U)-specific endoribonuclease homolog isoform X1</fullName>
    </submittedName>
</protein>
<accession>A0A6P6FDL2</accession>
<gene>
    <name evidence="14" type="primary">LOC105680897</name>
</gene>
<dbReference type="GO" id="GO:0016829">
    <property type="term" value="F:lyase activity"/>
    <property type="evidence" value="ECO:0007669"/>
    <property type="project" value="UniProtKB-KW"/>
</dbReference>
<evidence type="ECO:0000256" key="1">
    <source>
        <dbReference type="ARBA" id="ARBA00001936"/>
    </source>
</evidence>
<feature type="domain" description="EndoU" evidence="12">
    <location>
        <begin position="75"/>
        <end position="340"/>
    </location>
</feature>
<dbReference type="Pfam" id="PF09412">
    <property type="entry name" value="XendoU"/>
    <property type="match status" value="1"/>
</dbReference>
<dbReference type="AlphaFoldDB" id="A0A6P6FDL2"/>
<sequence>MSTICKQNSYSVYSIPCSDYCIYIYSISPFTTYQIGGNYKTEIKQHLIIYSSYISLCIFVRLIDFCTAANVSLTSDVELMMVSEELFNMSSHELFNHVYINYQGNMSFKNFTDNAPQRLLNISTKIFLIPTIRSLVKLFDNYELDTYEPEVITREEDLEENEFIDNLMETDIISHVMYFLSVKGFFKNDIRVYKDILKQIWFHLYSRSKNINGTSGFEHVFIGERKPRKGIIGLHNWIFFSHGELLKKINYFGFGHSQEFVNKAVILEIYFTYIGKRKRSSMFIGTTPELEIALYTLCFFTRPNKRCQLSFGGFKFYVQTYILQNNGTKFIGTAFPMFSYIKHKSNK</sequence>
<dbReference type="OrthoDB" id="430326at2759"/>
<dbReference type="PROSITE" id="PS51959">
    <property type="entry name" value="ENDOU"/>
    <property type="match status" value="1"/>
</dbReference>
<reference evidence="14" key="1">
    <citation type="submission" date="2025-08" db="UniProtKB">
        <authorList>
            <consortium name="RefSeq"/>
        </authorList>
    </citation>
    <scope>IDENTIFICATION</scope>
</reference>
<comment type="similarity">
    <text evidence="2 11">Belongs to the ENDOU family.</text>
</comment>
<evidence type="ECO:0000259" key="12">
    <source>
        <dbReference type="PROSITE" id="PS51959"/>
    </source>
</evidence>
<comment type="subunit">
    <text evidence="3 11">Monomer.</text>
</comment>
<dbReference type="CDD" id="cd21159">
    <property type="entry name" value="XendoU"/>
    <property type="match status" value="1"/>
</dbReference>
<keyword evidence="5 11" id="KW-0479">Metal-binding</keyword>
<dbReference type="GO" id="GO:0046872">
    <property type="term" value="F:metal ion binding"/>
    <property type="evidence" value="ECO:0007669"/>
    <property type="project" value="UniProtKB-UniRule"/>
</dbReference>
<dbReference type="GeneID" id="105680897"/>
<evidence type="ECO:0000256" key="5">
    <source>
        <dbReference type="ARBA" id="ARBA00022723"/>
    </source>
</evidence>
<dbReference type="GO" id="GO:0004521">
    <property type="term" value="F:RNA endonuclease activity"/>
    <property type="evidence" value="ECO:0007669"/>
    <property type="project" value="UniProtKB-UniRule"/>
</dbReference>
<dbReference type="GO" id="GO:0003723">
    <property type="term" value="F:RNA binding"/>
    <property type="evidence" value="ECO:0007669"/>
    <property type="project" value="UniProtKB-UniRule"/>
</dbReference>
<comment type="cofactor">
    <cofactor evidence="1 11">
        <name>Mn(2+)</name>
        <dbReference type="ChEBI" id="CHEBI:29035"/>
    </cofactor>
</comment>
<dbReference type="Proteomes" id="UP000515180">
    <property type="component" value="Unplaced"/>
</dbReference>
<dbReference type="InterPro" id="IPR037227">
    <property type="entry name" value="EndoU-like"/>
</dbReference>
<evidence type="ECO:0000256" key="2">
    <source>
        <dbReference type="ARBA" id="ARBA00010168"/>
    </source>
</evidence>
<evidence type="ECO:0000256" key="11">
    <source>
        <dbReference type="RuleBase" id="RU367085"/>
    </source>
</evidence>
<dbReference type="SUPFAM" id="SSF142877">
    <property type="entry name" value="EndoU-like"/>
    <property type="match status" value="1"/>
</dbReference>
<evidence type="ECO:0000256" key="7">
    <source>
        <dbReference type="ARBA" id="ARBA00022801"/>
    </source>
</evidence>
<name>A0A6P6FDL2_BOMIM</name>
<evidence type="ECO:0000313" key="13">
    <source>
        <dbReference type="Proteomes" id="UP000515180"/>
    </source>
</evidence>
<dbReference type="RefSeq" id="XP_024224100.1">
    <property type="nucleotide sequence ID" value="XM_024368332.2"/>
</dbReference>
<evidence type="ECO:0000256" key="3">
    <source>
        <dbReference type="ARBA" id="ARBA00011245"/>
    </source>
</evidence>
<dbReference type="InterPro" id="IPR039787">
    <property type="entry name" value="ENDOU"/>
</dbReference>
<evidence type="ECO:0000256" key="6">
    <source>
        <dbReference type="ARBA" id="ARBA00022759"/>
    </source>
</evidence>
<keyword evidence="9 11" id="KW-0464">Manganese</keyword>
<evidence type="ECO:0000256" key="8">
    <source>
        <dbReference type="ARBA" id="ARBA00022884"/>
    </source>
</evidence>
<keyword evidence="4 11" id="KW-0540">Nuclease</keyword>
<dbReference type="InterPro" id="IPR018998">
    <property type="entry name" value="EndoU_C"/>
</dbReference>
<keyword evidence="6 11" id="KW-0255">Endonuclease</keyword>
<evidence type="ECO:0000256" key="10">
    <source>
        <dbReference type="ARBA" id="ARBA00023239"/>
    </source>
</evidence>